<dbReference type="AlphaFoldDB" id="A0A518HCF3"/>
<sequence>MSDAPSPPPKGQRDYSGVRLTRHALERFVERFHVPEPDADPALRAVLSRTRRLGRNPENGAVAVLGLHRGKMLVAILQKDACLTVLTWPLFEPRMPEFGRVRLPRKQGRMLRRLAGGTAEGPGPAPDED</sequence>
<name>A0A518HCF3_9BACT</name>
<dbReference type="EMBL" id="CP036426">
    <property type="protein sequence ID" value="QDV38336.1"/>
    <property type="molecule type" value="Genomic_DNA"/>
</dbReference>
<proteinExistence type="predicted"/>
<evidence type="ECO:0000313" key="1">
    <source>
        <dbReference type="EMBL" id="QDV38336.1"/>
    </source>
</evidence>
<gene>
    <name evidence="1" type="ORF">ElP_62880</name>
</gene>
<dbReference type="RefSeq" id="WP_145276749.1">
    <property type="nucleotide sequence ID" value="NZ_CP036426.1"/>
</dbReference>
<dbReference type="KEGG" id="tpla:ElP_62880"/>
<accession>A0A518HCF3</accession>
<dbReference type="Proteomes" id="UP000317835">
    <property type="component" value="Chromosome"/>
</dbReference>
<evidence type="ECO:0000313" key="2">
    <source>
        <dbReference type="Proteomes" id="UP000317835"/>
    </source>
</evidence>
<reference evidence="1 2" key="1">
    <citation type="submission" date="2019-02" db="EMBL/GenBank/DDBJ databases">
        <title>Deep-cultivation of Planctomycetes and their phenomic and genomic characterization uncovers novel biology.</title>
        <authorList>
            <person name="Wiegand S."/>
            <person name="Jogler M."/>
            <person name="Boedeker C."/>
            <person name="Pinto D."/>
            <person name="Vollmers J."/>
            <person name="Rivas-Marin E."/>
            <person name="Kohn T."/>
            <person name="Peeters S.H."/>
            <person name="Heuer A."/>
            <person name="Rast P."/>
            <person name="Oberbeckmann S."/>
            <person name="Bunk B."/>
            <person name="Jeske O."/>
            <person name="Meyerdierks A."/>
            <person name="Storesund J.E."/>
            <person name="Kallscheuer N."/>
            <person name="Luecker S."/>
            <person name="Lage O.M."/>
            <person name="Pohl T."/>
            <person name="Merkel B.J."/>
            <person name="Hornburger P."/>
            <person name="Mueller R.-W."/>
            <person name="Bruemmer F."/>
            <person name="Labrenz M."/>
            <person name="Spormann A.M."/>
            <person name="Op den Camp H."/>
            <person name="Overmann J."/>
            <person name="Amann R."/>
            <person name="Jetten M.S.M."/>
            <person name="Mascher T."/>
            <person name="Medema M.H."/>
            <person name="Devos D.P."/>
            <person name="Kaster A.-K."/>
            <person name="Ovreas L."/>
            <person name="Rohde M."/>
            <person name="Galperin M.Y."/>
            <person name="Jogler C."/>
        </authorList>
    </citation>
    <scope>NUCLEOTIDE SEQUENCE [LARGE SCALE GENOMIC DNA]</scope>
    <source>
        <strain evidence="1 2">ElP</strain>
    </source>
</reference>
<organism evidence="1 2">
    <name type="scientific">Tautonia plasticadhaerens</name>
    <dbReference type="NCBI Taxonomy" id="2527974"/>
    <lineage>
        <taxon>Bacteria</taxon>
        <taxon>Pseudomonadati</taxon>
        <taxon>Planctomycetota</taxon>
        <taxon>Planctomycetia</taxon>
        <taxon>Isosphaerales</taxon>
        <taxon>Isosphaeraceae</taxon>
        <taxon>Tautonia</taxon>
    </lineage>
</organism>
<keyword evidence="2" id="KW-1185">Reference proteome</keyword>
<protein>
    <submittedName>
        <fullName evidence="1">Uncharacterized protein</fullName>
    </submittedName>
</protein>
<dbReference type="OrthoDB" id="288121at2"/>